<evidence type="ECO:0008006" key="4">
    <source>
        <dbReference type="Google" id="ProtNLM"/>
    </source>
</evidence>
<proteinExistence type="predicted"/>
<evidence type="ECO:0000313" key="3">
    <source>
        <dbReference type="Proteomes" id="UP000192596"/>
    </source>
</evidence>
<evidence type="ECO:0000313" key="2">
    <source>
        <dbReference type="EMBL" id="OQN95739.1"/>
    </source>
</evidence>
<dbReference type="GO" id="GO:0005634">
    <property type="term" value="C:nucleus"/>
    <property type="evidence" value="ECO:0007669"/>
    <property type="project" value="UniProtKB-SubCell"/>
</dbReference>
<dbReference type="InterPro" id="IPR012677">
    <property type="entry name" value="Nucleotide-bd_a/b_plait_sf"/>
</dbReference>
<dbReference type="AlphaFoldDB" id="A0A1V8S9L8"/>
<gene>
    <name evidence="2" type="ORF">B0A48_18279</name>
</gene>
<dbReference type="SUPFAM" id="SSF54928">
    <property type="entry name" value="RNA-binding domain, RBD"/>
    <property type="match status" value="1"/>
</dbReference>
<dbReference type="PANTHER" id="PTHR23204">
    <property type="entry name" value="CLEAVAGE AND POLYADENYLATION SPECIFIC FACTOR"/>
    <property type="match status" value="1"/>
</dbReference>
<dbReference type="OrthoDB" id="10065185at2759"/>
<feature type="region of interest" description="Disordered" evidence="1">
    <location>
        <begin position="1"/>
        <end position="96"/>
    </location>
</feature>
<dbReference type="Proteomes" id="UP000192596">
    <property type="component" value="Unassembled WGS sequence"/>
</dbReference>
<comment type="caution">
    <text evidence="2">The sequence shown here is derived from an EMBL/GenBank/DDBJ whole genome shotgun (WGS) entry which is preliminary data.</text>
</comment>
<dbReference type="InterPro" id="IPR034772">
    <property type="entry name" value="CPSF6/7"/>
</dbReference>
<keyword evidence="3" id="KW-1185">Reference proteome</keyword>
<feature type="compositionally biased region" description="Acidic residues" evidence="1">
    <location>
        <begin position="1"/>
        <end position="21"/>
    </location>
</feature>
<evidence type="ECO:0000256" key="1">
    <source>
        <dbReference type="SAM" id="MobiDB-lite"/>
    </source>
</evidence>
<dbReference type="GO" id="GO:0003676">
    <property type="term" value="F:nucleic acid binding"/>
    <property type="evidence" value="ECO:0007669"/>
    <property type="project" value="InterPro"/>
</dbReference>
<dbReference type="STRING" id="1507870.A0A1V8S9L8"/>
<feature type="region of interest" description="Disordered" evidence="1">
    <location>
        <begin position="332"/>
        <end position="357"/>
    </location>
</feature>
<reference evidence="3" key="1">
    <citation type="submission" date="2017-03" db="EMBL/GenBank/DDBJ databases">
        <title>Genomes of endolithic fungi from Antarctica.</title>
        <authorList>
            <person name="Coleine C."/>
            <person name="Masonjones S."/>
            <person name="Stajich J.E."/>
        </authorList>
    </citation>
    <scope>NUCLEOTIDE SEQUENCE [LARGE SCALE GENOMIC DNA]</scope>
    <source>
        <strain evidence="3">CCFEE 5527</strain>
    </source>
</reference>
<protein>
    <recommendedName>
        <fullName evidence="4">RRM domain-containing protein</fullName>
    </recommendedName>
</protein>
<name>A0A1V8S9L8_9PEZI</name>
<dbReference type="EMBL" id="NAJO01000080">
    <property type="protein sequence ID" value="OQN95739.1"/>
    <property type="molecule type" value="Genomic_DNA"/>
</dbReference>
<dbReference type="GO" id="GO:0006397">
    <property type="term" value="P:mRNA processing"/>
    <property type="evidence" value="ECO:0007669"/>
    <property type="project" value="UniProtKB-KW"/>
</dbReference>
<accession>A0A1V8S9L8</accession>
<sequence>MADGRDDDFEIDIYGDDDEQQNDLKLDDAAPPAEADTDEIVKTEATATIETTPSDPPSDPTLKQATAPTGPSLKRKASDAAETFTPSEYPSDPNATPALRLSELHWWTTEEDLRGFCAAAFAESQLADISFGEHRQNGKSRGEAYLEFSTPSASAATKREIEHAVEAGRDSIAKGKTRVVYCSVGNPFKGKDAGAGEGRKFGGQAGRFDNAGGAYNNSYASRGRGGAPRGGGGYNRGGHQQANTNAYAQNGARNQQGQWGNGGFASPMMNGFNPMTFNPMAAMGGAGGFNPMMNARGGGMMGMGMNMMPGQGGYGMGMNGMNGMNGMGRGVWGGGAGSASPQQGGQGQGGGKRARME</sequence>
<organism evidence="2 3">
    <name type="scientific">Cryoendolithus antarcticus</name>
    <dbReference type="NCBI Taxonomy" id="1507870"/>
    <lineage>
        <taxon>Eukaryota</taxon>
        <taxon>Fungi</taxon>
        <taxon>Dikarya</taxon>
        <taxon>Ascomycota</taxon>
        <taxon>Pezizomycotina</taxon>
        <taxon>Dothideomycetes</taxon>
        <taxon>Dothideomycetidae</taxon>
        <taxon>Cladosporiales</taxon>
        <taxon>Cladosporiaceae</taxon>
        <taxon>Cryoendolithus</taxon>
    </lineage>
</organism>
<dbReference type="Gene3D" id="3.30.70.330">
    <property type="match status" value="1"/>
</dbReference>
<dbReference type="InParanoid" id="A0A1V8S9L8"/>
<dbReference type="InterPro" id="IPR035979">
    <property type="entry name" value="RBD_domain_sf"/>
</dbReference>